<sequence>MLGFVSALSASVSVMILLMAVLLANVMSSAMDMEENKNKAKILGIEDNGGESKDINKNKNIHNTMKSLTFNYEILNTIDYNKIKSIEIYCSYGNNLTLDTALTYTVYNTVYLKKNIPQISIKALKPAEDKNGLNSCFLKGKEKESEKKQSKQYHFYILQ</sequence>
<gene>
    <name evidence="1" type="ORF">PROVALCAL_01606</name>
</gene>
<reference evidence="1 2" key="1">
    <citation type="submission" date="2008-10" db="EMBL/GenBank/DDBJ databases">
        <title>Draft genome sequence of Providencia alcalifaciens (DSM 30120).</title>
        <authorList>
            <person name="Sudarsanam P."/>
            <person name="Ley R."/>
            <person name="Guruge J."/>
            <person name="Turnbaugh P.J."/>
            <person name="Mahowald M."/>
            <person name="Liep D."/>
            <person name="Gordon J."/>
        </authorList>
    </citation>
    <scope>NUCLEOTIDE SEQUENCE [LARGE SCALE GENOMIC DNA]</scope>
    <source>
        <strain evidence="1 2">DSM 30120</strain>
    </source>
</reference>
<evidence type="ECO:0000313" key="2">
    <source>
        <dbReference type="Proteomes" id="UP000003729"/>
    </source>
</evidence>
<reference evidence="1 2" key="2">
    <citation type="submission" date="2008-10" db="EMBL/GenBank/DDBJ databases">
        <authorList>
            <person name="Fulton L."/>
            <person name="Clifton S."/>
            <person name="Fulton B."/>
            <person name="Xu J."/>
            <person name="Minx P."/>
            <person name="Pepin K.H."/>
            <person name="Johnson M."/>
            <person name="Bhonagiri V."/>
            <person name="Nash W.E."/>
            <person name="Mardis E.R."/>
            <person name="Wilson R.K."/>
        </authorList>
    </citation>
    <scope>NUCLEOTIDE SEQUENCE [LARGE SCALE GENOMIC DNA]</scope>
    <source>
        <strain evidence="1 2">DSM 30120</strain>
    </source>
</reference>
<dbReference type="RefSeq" id="WP_006658555.1">
    <property type="nucleotide sequence ID" value="NZ_ABXW01000044.1"/>
</dbReference>
<evidence type="ECO:0000313" key="1">
    <source>
        <dbReference type="EMBL" id="EEB46308.1"/>
    </source>
</evidence>
<dbReference type="eggNOG" id="ENOG5031J4W">
    <property type="taxonomic scope" value="Bacteria"/>
</dbReference>
<name>B6XE30_9GAMM</name>
<organism evidence="1 2">
    <name type="scientific">Providencia alcalifaciens DSM 30120</name>
    <dbReference type="NCBI Taxonomy" id="520999"/>
    <lineage>
        <taxon>Bacteria</taxon>
        <taxon>Pseudomonadati</taxon>
        <taxon>Pseudomonadota</taxon>
        <taxon>Gammaproteobacteria</taxon>
        <taxon>Enterobacterales</taxon>
        <taxon>Morganellaceae</taxon>
        <taxon>Providencia</taxon>
    </lineage>
</organism>
<dbReference type="AlphaFoldDB" id="B6XE30"/>
<dbReference type="Proteomes" id="UP000003729">
    <property type="component" value="Unassembled WGS sequence"/>
</dbReference>
<dbReference type="EMBL" id="ABXW01000044">
    <property type="protein sequence ID" value="EEB46308.1"/>
    <property type="molecule type" value="Genomic_DNA"/>
</dbReference>
<protein>
    <submittedName>
        <fullName evidence="1">Uncharacterized protein</fullName>
    </submittedName>
</protein>
<comment type="caution">
    <text evidence="1">The sequence shown here is derived from an EMBL/GenBank/DDBJ whole genome shotgun (WGS) entry which is preliminary data.</text>
</comment>
<proteinExistence type="predicted"/>
<accession>B6XE30</accession>
<dbReference type="GeneID" id="57291397"/>